<evidence type="ECO:0000313" key="5">
    <source>
        <dbReference type="Proteomes" id="UP000631114"/>
    </source>
</evidence>
<dbReference type="PANTHER" id="PTHR14209">
    <property type="entry name" value="ISOAMYL ACETATE-HYDROLYZING ESTERASE 1"/>
    <property type="match status" value="1"/>
</dbReference>
<dbReference type="InterPro" id="IPR045136">
    <property type="entry name" value="Iah1-like"/>
</dbReference>
<dbReference type="OrthoDB" id="671439at2759"/>
<dbReference type="Pfam" id="PF13472">
    <property type="entry name" value="Lipase_GDSL_2"/>
    <property type="match status" value="1"/>
</dbReference>
<evidence type="ECO:0000313" key="4">
    <source>
        <dbReference type="EMBL" id="KAF9612569.1"/>
    </source>
</evidence>
<dbReference type="GO" id="GO:0016787">
    <property type="term" value="F:hydrolase activity"/>
    <property type="evidence" value="ECO:0007669"/>
    <property type="project" value="UniProtKB-KW"/>
</dbReference>
<keyword evidence="2" id="KW-0378">Hydrolase</keyword>
<protein>
    <recommendedName>
        <fullName evidence="3">SGNH hydrolase-type esterase domain-containing protein</fullName>
    </recommendedName>
</protein>
<dbReference type="Proteomes" id="UP000631114">
    <property type="component" value="Unassembled WGS sequence"/>
</dbReference>
<evidence type="ECO:0000259" key="3">
    <source>
        <dbReference type="Pfam" id="PF13472"/>
    </source>
</evidence>
<sequence length="246" mass="27900">MVAPKRPQFVLFGSSIVQISYSNGGWGAHLADIYSRKADIVLRGYNGWNSRRALEVVHQVFPKDATIQPDLVVVYFGGNDSMDPHPSGLSPHVPLPEYVENMRSIAVHLRSLSDQTRVIFLSCLPVNEEQFRANFKLLRSNEACQRYSEACIQLCRDMGVKVIDLYTAIQKTDSWKTSCFIDGVHLSSGGSKIVVDEILKVLKEAEWEPSLYWKSLPSEFAENPLSAHKEDAINADEWTLYRENWH</sequence>
<organism evidence="4 5">
    <name type="scientific">Coptis chinensis</name>
    <dbReference type="NCBI Taxonomy" id="261450"/>
    <lineage>
        <taxon>Eukaryota</taxon>
        <taxon>Viridiplantae</taxon>
        <taxon>Streptophyta</taxon>
        <taxon>Embryophyta</taxon>
        <taxon>Tracheophyta</taxon>
        <taxon>Spermatophyta</taxon>
        <taxon>Magnoliopsida</taxon>
        <taxon>Ranunculales</taxon>
        <taxon>Ranunculaceae</taxon>
        <taxon>Coptidoideae</taxon>
        <taxon>Coptis</taxon>
    </lineage>
</organism>
<dbReference type="AlphaFoldDB" id="A0A835I8K3"/>
<name>A0A835I8K3_9MAGN</name>
<dbReference type="Gene3D" id="3.40.50.1110">
    <property type="entry name" value="SGNH hydrolase"/>
    <property type="match status" value="1"/>
</dbReference>
<proteinExistence type="inferred from homology"/>
<dbReference type="PANTHER" id="PTHR14209:SF9">
    <property type="entry name" value="GDSL ESTERASE_LIPASE CPRD49"/>
    <property type="match status" value="1"/>
</dbReference>
<dbReference type="SUPFAM" id="SSF52266">
    <property type="entry name" value="SGNH hydrolase"/>
    <property type="match status" value="1"/>
</dbReference>
<dbReference type="EMBL" id="JADFTS010000003">
    <property type="protein sequence ID" value="KAF9612569.1"/>
    <property type="molecule type" value="Genomic_DNA"/>
</dbReference>
<dbReference type="InterPro" id="IPR036514">
    <property type="entry name" value="SGNH_hydro_sf"/>
</dbReference>
<keyword evidence="5" id="KW-1185">Reference proteome</keyword>
<comment type="similarity">
    <text evidence="1">Belongs to the 'GDSL' lipolytic enzyme family.</text>
</comment>
<reference evidence="4 5" key="1">
    <citation type="submission" date="2020-10" db="EMBL/GenBank/DDBJ databases">
        <title>The Coptis chinensis genome and diversification of protoberbering-type alkaloids.</title>
        <authorList>
            <person name="Wang B."/>
            <person name="Shu S."/>
            <person name="Song C."/>
            <person name="Liu Y."/>
        </authorList>
    </citation>
    <scope>NUCLEOTIDE SEQUENCE [LARGE SCALE GENOMIC DNA]</scope>
    <source>
        <strain evidence="4">HL-2020</strain>
        <tissue evidence="4">Leaf</tissue>
    </source>
</reference>
<dbReference type="FunFam" id="3.40.50.1110:FF:000002">
    <property type="entry name" value="isoamyl acetate-hydrolyzing esterase 1 homolog"/>
    <property type="match status" value="1"/>
</dbReference>
<comment type="caution">
    <text evidence="4">The sequence shown here is derived from an EMBL/GenBank/DDBJ whole genome shotgun (WGS) entry which is preliminary data.</text>
</comment>
<accession>A0A835I8K3</accession>
<dbReference type="InterPro" id="IPR013830">
    <property type="entry name" value="SGNH_hydro"/>
</dbReference>
<gene>
    <name evidence="4" type="ORF">IFM89_002165</name>
</gene>
<evidence type="ECO:0000256" key="2">
    <source>
        <dbReference type="ARBA" id="ARBA00022801"/>
    </source>
</evidence>
<dbReference type="CDD" id="cd01838">
    <property type="entry name" value="Isoamyl_acetate_hydrolase_like"/>
    <property type="match status" value="1"/>
</dbReference>
<evidence type="ECO:0000256" key="1">
    <source>
        <dbReference type="ARBA" id="ARBA00008668"/>
    </source>
</evidence>
<feature type="domain" description="SGNH hydrolase-type esterase" evidence="3">
    <location>
        <begin position="11"/>
        <end position="192"/>
    </location>
</feature>